<feature type="signal peptide" evidence="1">
    <location>
        <begin position="1"/>
        <end position="18"/>
    </location>
</feature>
<accession>A0A8E0NBC0</accession>
<evidence type="ECO:0000256" key="1">
    <source>
        <dbReference type="SAM" id="SignalP"/>
    </source>
</evidence>
<keyword evidence="3" id="KW-1185">Reference proteome</keyword>
<comment type="caution">
    <text evidence="2">The sequence shown here is derived from an EMBL/GenBank/DDBJ whole genome shotgun (WGS) entry which is preliminary data.</text>
</comment>
<dbReference type="AlphaFoldDB" id="A0A8E0NBC0"/>
<gene>
    <name evidence="2" type="ORF">MBEBAB_1035</name>
</gene>
<evidence type="ECO:0000313" key="3">
    <source>
        <dbReference type="Proteomes" id="UP000016569"/>
    </source>
</evidence>
<feature type="chain" id="PRO_5034175957" evidence="1">
    <location>
        <begin position="19"/>
        <end position="156"/>
    </location>
</feature>
<organism evidence="2 3">
    <name type="scientific">Brevundimonas abyssalis TAR-001</name>
    <dbReference type="NCBI Taxonomy" id="1391729"/>
    <lineage>
        <taxon>Bacteria</taxon>
        <taxon>Pseudomonadati</taxon>
        <taxon>Pseudomonadota</taxon>
        <taxon>Alphaproteobacteria</taxon>
        <taxon>Caulobacterales</taxon>
        <taxon>Caulobacteraceae</taxon>
        <taxon>Brevundimonas</taxon>
    </lineage>
</organism>
<dbReference type="Proteomes" id="UP000016569">
    <property type="component" value="Unassembled WGS sequence"/>
</dbReference>
<sequence length="156" mass="16585">MFKVLIPAAGFLGFVVLAAQPASSGYEVQQDVQPMGWHLHQEGSMAKLAYGVANSDQLALMMTCDPGDRSAVIYGDVQPDSPRLMRASVSYSEPDPLSGGEAYETRIALNDSALINLVERGALQVEGAAGAFTLPATEAERLTVSRFLGYCASDRA</sequence>
<keyword evidence="1" id="KW-0732">Signal</keyword>
<name>A0A8E0NBC0_9CAUL</name>
<dbReference type="OrthoDB" id="7203442at2"/>
<reference evidence="3" key="1">
    <citation type="journal article" date="2013" name="Genome Announc.">
        <title>Draft Genome Sequence of the Dimorphic Prosthecate Bacterium Brevundimonas abyssalis TAR-001T.</title>
        <authorList>
            <person name="Tsubouchi T."/>
            <person name="Nishi S."/>
            <person name="Usui K."/>
            <person name="Shimane Y."/>
            <person name="Takaki Y."/>
            <person name="Maruyama T."/>
            <person name="Hatada Y."/>
        </authorList>
    </citation>
    <scope>NUCLEOTIDE SEQUENCE [LARGE SCALE GENOMIC DNA]</scope>
    <source>
        <strain evidence="3">TAR-001</strain>
    </source>
</reference>
<protein>
    <submittedName>
        <fullName evidence="2">Uncharacterized protein</fullName>
    </submittedName>
</protein>
<dbReference type="RefSeq" id="WP_021696881.1">
    <property type="nucleotide sequence ID" value="NZ_BATC01000012.1"/>
</dbReference>
<dbReference type="EMBL" id="BATC01000012">
    <property type="protein sequence ID" value="GAD58785.1"/>
    <property type="molecule type" value="Genomic_DNA"/>
</dbReference>
<evidence type="ECO:0000313" key="2">
    <source>
        <dbReference type="EMBL" id="GAD58785.1"/>
    </source>
</evidence>
<proteinExistence type="predicted"/>